<accession>A0A1Y2M9A4</accession>
<organism evidence="2 3">
    <name type="scientific">Epicoccum nigrum</name>
    <name type="common">Soil fungus</name>
    <name type="synonym">Epicoccum purpurascens</name>
    <dbReference type="NCBI Taxonomy" id="105696"/>
    <lineage>
        <taxon>Eukaryota</taxon>
        <taxon>Fungi</taxon>
        <taxon>Dikarya</taxon>
        <taxon>Ascomycota</taxon>
        <taxon>Pezizomycotina</taxon>
        <taxon>Dothideomycetes</taxon>
        <taxon>Pleosporomycetidae</taxon>
        <taxon>Pleosporales</taxon>
        <taxon>Pleosporineae</taxon>
        <taxon>Didymellaceae</taxon>
        <taxon>Epicoccum</taxon>
    </lineage>
</organism>
<dbReference type="Proteomes" id="UP000193240">
    <property type="component" value="Unassembled WGS sequence"/>
</dbReference>
<dbReference type="AlphaFoldDB" id="A0A1Y2M9A4"/>
<feature type="region of interest" description="Disordered" evidence="1">
    <location>
        <begin position="59"/>
        <end position="81"/>
    </location>
</feature>
<evidence type="ECO:0000313" key="2">
    <source>
        <dbReference type="EMBL" id="OSS52067.1"/>
    </source>
</evidence>
<gene>
    <name evidence="2" type="ORF">B5807_03501</name>
</gene>
<keyword evidence="3" id="KW-1185">Reference proteome</keyword>
<protein>
    <submittedName>
        <fullName evidence="2">Uncharacterized protein</fullName>
    </submittedName>
</protein>
<name>A0A1Y2M9A4_EPING</name>
<dbReference type="EMBL" id="KZ107840">
    <property type="protein sequence ID" value="OSS52067.1"/>
    <property type="molecule type" value="Genomic_DNA"/>
</dbReference>
<dbReference type="InParanoid" id="A0A1Y2M9A4"/>
<evidence type="ECO:0000313" key="3">
    <source>
        <dbReference type="Proteomes" id="UP000193240"/>
    </source>
</evidence>
<proteinExistence type="predicted"/>
<reference evidence="2 3" key="1">
    <citation type="journal article" date="2017" name="Genome Announc.">
        <title>Genome sequence of the saprophytic ascomycete Epicoccum nigrum ICMP 19927 strain isolated from New Zealand.</title>
        <authorList>
            <person name="Fokin M."/>
            <person name="Fleetwood D."/>
            <person name="Weir B.S."/>
            <person name="Villas-Boas S.G."/>
        </authorList>
    </citation>
    <scope>NUCLEOTIDE SEQUENCE [LARGE SCALE GENOMIC DNA]</scope>
    <source>
        <strain evidence="2 3">ICMP 19927</strain>
    </source>
</reference>
<feature type="compositionally biased region" description="Polar residues" evidence="1">
    <location>
        <begin position="108"/>
        <end position="118"/>
    </location>
</feature>
<evidence type="ECO:0000256" key="1">
    <source>
        <dbReference type="SAM" id="MobiDB-lite"/>
    </source>
</evidence>
<sequence>MFAVSDHLLSLYQLELSRSINDWNVVNPASRRDAQLFNMRTQALLATPVRTLPARVANAELRNEHDRTQSTTEDPAPEGIEFDLSDAMADASAVDANCEKISVGSFPRRSSNDSSGLTRTHVANFANKHRH</sequence>
<feature type="region of interest" description="Disordered" evidence="1">
    <location>
        <begin position="103"/>
        <end position="131"/>
    </location>
</feature>